<dbReference type="EMBL" id="BLLF01000243">
    <property type="protein sequence ID" value="GFH09544.1"/>
    <property type="molecule type" value="Genomic_DNA"/>
</dbReference>
<protein>
    <submittedName>
        <fullName evidence="1">Phosphodiesterase</fullName>
    </submittedName>
</protein>
<comment type="caution">
    <text evidence="1">The sequence shown here is derived from an EMBL/GenBank/DDBJ whole genome shotgun (WGS) entry which is preliminary data.</text>
</comment>
<organism evidence="1 2">
    <name type="scientific">Haematococcus lacustris</name>
    <name type="common">Green alga</name>
    <name type="synonym">Haematococcus pluvialis</name>
    <dbReference type="NCBI Taxonomy" id="44745"/>
    <lineage>
        <taxon>Eukaryota</taxon>
        <taxon>Viridiplantae</taxon>
        <taxon>Chlorophyta</taxon>
        <taxon>core chlorophytes</taxon>
        <taxon>Chlorophyceae</taxon>
        <taxon>CS clade</taxon>
        <taxon>Chlamydomonadales</taxon>
        <taxon>Haematococcaceae</taxon>
        <taxon>Haematococcus</taxon>
    </lineage>
</organism>
<proteinExistence type="predicted"/>
<evidence type="ECO:0000313" key="2">
    <source>
        <dbReference type="Proteomes" id="UP000485058"/>
    </source>
</evidence>
<gene>
    <name evidence="1" type="ORF">HaLaN_04711</name>
</gene>
<dbReference type="Proteomes" id="UP000485058">
    <property type="component" value="Unassembled WGS sequence"/>
</dbReference>
<sequence length="256" mass="28707">MLSQIWVPRSAVANISSGPNNVMASCRYWNVSDYCVDQEGDRVLWGYVMGVVSYNVLRKVVVEGLSVGNVPYRWAITTQLPIPAQGACGFKDSSDSQPLTDPLQHSIKLEELPTTDQWNNFVLSAEPVDGWGTTWRHHQVLLYSLMPKKAVDLQLWEGNKFLEAYERSATGQALIPQGTPAERLLDLLDGLLTNQWPSTQDVVALRLVVMQGARKLYQPEDITSRLNMMNSDVARNLLRELREPDTPWGAESRPGP</sequence>
<feature type="non-terminal residue" evidence="1">
    <location>
        <position position="256"/>
    </location>
</feature>
<keyword evidence="2" id="KW-1185">Reference proteome</keyword>
<accession>A0A699YRX3</accession>
<feature type="non-terminal residue" evidence="1">
    <location>
        <position position="1"/>
    </location>
</feature>
<name>A0A699YRX3_HAELA</name>
<evidence type="ECO:0000313" key="1">
    <source>
        <dbReference type="EMBL" id="GFH09544.1"/>
    </source>
</evidence>
<reference evidence="1 2" key="1">
    <citation type="submission" date="2020-02" db="EMBL/GenBank/DDBJ databases">
        <title>Draft genome sequence of Haematococcus lacustris strain NIES-144.</title>
        <authorList>
            <person name="Morimoto D."/>
            <person name="Nakagawa S."/>
            <person name="Yoshida T."/>
            <person name="Sawayama S."/>
        </authorList>
    </citation>
    <scope>NUCLEOTIDE SEQUENCE [LARGE SCALE GENOMIC DNA]</scope>
    <source>
        <strain evidence="1 2">NIES-144</strain>
    </source>
</reference>
<dbReference type="AlphaFoldDB" id="A0A699YRX3"/>